<feature type="region of interest" description="Disordered" evidence="1">
    <location>
        <begin position="1"/>
        <end position="36"/>
    </location>
</feature>
<evidence type="ECO:0000256" key="2">
    <source>
        <dbReference type="SAM" id="Phobius"/>
    </source>
</evidence>
<dbReference type="AlphaFoldDB" id="A0AAX4H9K7"/>
<evidence type="ECO:0000256" key="1">
    <source>
        <dbReference type="SAM" id="MobiDB-lite"/>
    </source>
</evidence>
<dbReference type="GeneID" id="88173567"/>
<accession>A0AAX4H9K7</accession>
<dbReference type="RefSeq" id="XP_062877581.1">
    <property type="nucleotide sequence ID" value="XM_063021511.1"/>
</dbReference>
<dbReference type="EMBL" id="CP138896">
    <property type="protein sequence ID" value="WPK25198.1"/>
    <property type="molecule type" value="Genomic_DNA"/>
</dbReference>
<keyword evidence="2" id="KW-0812">Transmembrane</keyword>
<reference evidence="3 4" key="1">
    <citation type="submission" date="2023-10" db="EMBL/GenBank/DDBJ databases">
        <title>Draft Genome Sequence of Candida saopaulonensis from a very Premature Infant with Sepsis.</title>
        <authorList>
            <person name="Ning Y."/>
            <person name="Dai R."/>
            <person name="Xiao M."/>
            <person name="Xu Y."/>
            <person name="Yan Q."/>
            <person name="Zhang L."/>
        </authorList>
    </citation>
    <scope>NUCLEOTIDE SEQUENCE [LARGE SCALE GENOMIC DNA]</scope>
    <source>
        <strain evidence="3 4">19XY460</strain>
    </source>
</reference>
<gene>
    <name evidence="3" type="ORF">PUMCH_002502</name>
</gene>
<protein>
    <recommendedName>
        <fullName evidence="5">Protein ZRG17</fullName>
    </recommendedName>
</protein>
<proteinExistence type="predicted"/>
<keyword evidence="4" id="KW-1185">Reference proteome</keyword>
<dbReference type="KEGG" id="asau:88173567"/>
<feature type="region of interest" description="Disordered" evidence="1">
    <location>
        <begin position="165"/>
        <end position="234"/>
    </location>
</feature>
<evidence type="ECO:0008006" key="5">
    <source>
        <dbReference type="Google" id="ProtNLM"/>
    </source>
</evidence>
<organism evidence="3 4">
    <name type="scientific">Australozyma saopauloensis</name>
    <dbReference type="NCBI Taxonomy" id="291208"/>
    <lineage>
        <taxon>Eukaryota</taxon>
        <taxon>Fungi</taxon>
        <taxon>Dikarya</taxon>
        <taxon>Ascomycota</taxon>
        <taxon>Saccharomycotina</taxon>
        <taxon>Pichiomycetes</taxon>
        <taxon>Metschnikowiaceae</taxon>
        <taxon>Australozyma</taxon>
    </lineage>
</organism>
<sequence length="646" mass="70251">MSEDPHTPNGIPYGVPDRSPSPEFSNDPPIPGTEIKPDLFNLSANFSTESLSLDAADTPVTPSVPTFGFNSFKRYHGNDSSLSLGNSPVVAAPLQFSHQRAGLNLAASRPRPRSAFFADGFGEAIAEDNVHSFGGNLLRLPAISAGRRDSRQFADAFSSFNAFKPAASERRSNRSRSGSPVRARSPVRSFNTSPQRKGGSPKKSLAFNFKPQELGDGLSSPAAPGLKPAQRKGHRYKHSSVSMNIFQEPLPIADANHQPDLIPDLFLIPNVRELLSSTTQSQKLKLLLAGAHASTAALVFLAGTRLNQPTFSTLAHLVFYDSLGSIIIACVDVMSNFEVWSKPSIAYPFGLGRLEVLAGFALSTSLIMVGCDLISHFVEEMVLELVSPSTEKSAEHNSHHIHASASGSTNWYLYYFTIACVGLVSWLSSTCIADKTSITQLLESADRSSMKDNTLQGQDKGILDADPDNWSSLLGFAGLKSKLQRLIRLASKNPIRILTLVDSLFLFMVPFVPKSLKETFGFDINEASTFVVASVLCYVGWTMALTLGGILLISFPYSDYDYNVLKATIYDEIVNCTGFKSSYAISKIFLAKANHRLYIVGIDVSMKGGSSDDEARLTFDISRVITDSIKKFDDESQVETTVSVSR</sequence>
<feature type="transmembrane region" description="Helical" evidence="2">
    <location>
        <begin position="495"/>
        <end position="512"/>
    </location>
</feature>
<name>A0AAX4H9K7_9ASCO</name>
<dbReference type="Proteomes" id="UP001338582">
    <property type="component" value="Chromosome 3"/>
</dbReference>
<keyword evidence="2" id="KW-0472">Membrane</keyword>
<evidence type="ECO:0000313" key="3">
    <source>
        <dbReference type="EMBL" id="WPK25198.1"/>
    </source>
</evidence>
<feature type="transmembrane region" description="Helical" evidence="2">
    <location>
        <begin position="412"/>
        <end position="433"/>
    </location>
</feature>
<feature type="transmembrane region" description="Helical" evidence="2">
    <location>
        <begin position="532"/>
        <end position="553"/>
    </location>
</feature>
<evidence type="ECO:0000313" key="4">
    <source>
        <dbReference type="Proteomes" id="UP001338582"/>
    </source>
</evidence>
<keyword evidence="2" id="KW-1133">Transmembrane helix</keyword>